<evidence type="ECO:0000256" key="5">
    <source>
        <dbReference type="PROSITE-ProRule" id="PRU00810"/>
    </source>
</evidence>
<keyword evidence="2" id="KW-0678">Repressor</keyword>
<dbReference type="PROSITE" id="PS51477">
    <property type="entry name" value="PAH"/>
    <property type="match status" value="1"/>
</dbReference>
<proteinExistence type="predicted"/>
<evidence type="ECO:0000256" key="3">
    <source>
        <dbReference type="ARBA" id="ARBA00022737"/>
    </source>
</evidence>
<comment type="caution">
    <text evidence="6">The sequence shown here is derived from an EMBL/GenBank/DDBJ whole genome shotgun (WGS) entry which is preliminary data.</text>
</comment>
<keyword evidence="3" id="KW-0677">Repeat</keyword>
<dbReference type="FunFam" id="1.20.1160.11:FF:000003">
    <property type="entry name" value="Paired amphipathic helix SIN3-like protein"/>
    <property type="match status" value="1"/>
</dbReference>
<dbReference type="GO" id="GO:0003714">
    <property type="term" value="F:transcription corepressor activity"/>
    <property type="evidence" value="ECO:0007669"/>
    <property type="project" value="InterPro"/>
</dbReference>
<dbReference type="PANTHER" id="PTHR12346">
    <property type="entry name" value="SIN3B-RELATED"/>
    <property type="match status" value="1"/>
</dbReference>
<dbReference type="GO" id="GO:0000785">
    <property type="term" value="C:chromatin"/>
    <property type="evidence" value="ECO:0007669"/>
    <property type="project" value="TreeGrafter"/>
</dbReference>
<dbReference type="InterPro" id="IPR036600">
    <property type="entry name" value="PAH_sf"/>
</dbReference>
<dbReference type="AlphaFoldDB" id="A0AAN9KI44"/>
<dbReference type="GO" id="GO:0000122">
    <property type="term" value="P:negative regulation of transcription by RNA polymerase II"/>
    <property type="evidence" value="ECO:0007669"/>
    <property type="project" value="TreeGrafter"/>
</dbReference>
<evidence type="ECO:0000313" key="6">
    <source>
        <dbReference type="EMBL" id="KAK7317564.1"/>
    </source>
</evidence>
<organism evidence="6 7">
    <name type="scientific">Clitoria ternatea</name>
    <name type="common">Butterfly pea</name>
    <dbReference type="NCBI Taxonomy" id="43366"/>
    <lineage>
        <taxon>Eukaryota</taxon>
        <taxon>Viridiplantae</taxon>
        <taxon>Streptophyta</taxon>
        <taxon>Embryophyta</taxon>
        <taxon>Tracheophyta</taxon>
        <taxon>Spermatophyta</taxon>
        <taxon>Magnoliopsida</taxon>
        <taxon>eudicotyledons</taxon>
        <taxon>Gunneridae</taxon>
        <taxon>Pentapetalae</taxon>
        <taxon>rosids</taxon>
        <taxon>fabids</taxon>
        <taxon>Fabales</taxon>
        <taxon>Fabaceae</taxon>
        <taxon>Papilionoideae</taxon>
        <taxon>50 kb inversion clade</taxon>
        <taxon>NPAAA clade</taxon>
        <taxon>indigoferoid/millettioid clade</taxon>
        <taxon>Phaseoleae</taxon>
        <taxon>Clitoria</taxon>
    </lineage>
</organism>
<evidence type="ECO:0000256" key="2">
    <source>
        <dbReference type="ARBA" id="ARBA00022491"/>
    </source>
</evidence>
<keyword evidence="7" id="KW-1185">Reference proteome</keyword>
<dbReference type="EMBL" id="JAYKXN010000001">
    <property type="protein sequence ID" value="KAK7317564.1"/>
    <property type="molecule type" value="Genomic_DNA"/>
</dbReference>
<dbReference type="GO" id="GO:0000118">
    <property type="term" value="C:histone deacetylase complex"/>
    <property type="evidence" value="ECO:0007669"/>
    <property type="project" value="TreeGrafter"/>
</dbReference>
<dbReference type="SUPFAM" id="SSF47762">
    <property type="entry name" value="PAH2 domain"/>
    <property type="match status" value="2"/>
</dbReference>
<dbReference type="Gene3D" id="1.20.1160.11">
    <property type="entry name" value="Paired amphipathic helix"/>
    <property type="match status" value="1"/>
</dbReference>
<evidence type="ECO:0000256" key="4">
    <source>
        <dbReference type="ARBA" id="ARBA00023242"/>
    </source>
</evidence>
<protein>
    <submittedName>
        <fullName evidence="6">Uncharacterized protein</fullName>
    </submittedName>
</protein>
<dbReference type="Pfam" id="PF02671">
    <property type="entry name" value="PAH"/>
    <property type="match status" value="1"/>
</dbReference>
<evidence type="ECO:0000256" key="1">
    <source>
        <dbReference type="ARBA" id="ARBA00004123"/>
    </source>
</evidence>
<keyword evidence="4 5" id="KW-0539">Nucleus</keyword>
<evidence type="ECO:0000313" key="7">
    <source>
        <dbReference type="Proteomes" id="UP001359559"/>
    </source>
</evidence>
<dbReference type="Proteomes" id="UP001359559">
    <property type="component" value="Unassembled WGS sequence"/>
</dbReference>
<dbReference type="InterPro" id="IPR003822">
    <property type="entry name" value="PAH"/>
</dbReference>
<name>A0AAN9KI44_CLITE</name>
<dbReference type="InterPro" id="IPR039774">
    <property type="entry name" value="Sin3-like"/>
</dbReference>
<gene>
    <name evidence="6" type="ORF">RJT34_01910</name>
</gene>
<sequence length="162" mass="18829">MTSEGGKKVTRTIKEAKQFVEKLKDIFHDEEEKLNEFLKAMREFKTHGNVVAVRTKAKEILDGMEFNNFLPMGYEIPLPPEEEQPPQKTYCKIEDAMNFVANVKARFQNNDHVYKSFLGILTRFRNGHVTVIEVYEQVTTLLEAHPDLIQEFTYFLPSDLNA</sequence>
<dbReference type="PANTHER" id="PTHR12346:SF0">
    <property type="entry name" value="SIN3A, ISOFORM G"/>
    <property type="match status" value="1"/>
</dbReference>
<reference evidence="6 7" key="1">
    <citation type="submission" date="2024-01" db="EMBL/GenBank/DDBJ databases">
        <title>The genomes of 5 underutilized Papilionoideae crops provide insights into root nodulation and disease resistance.</title>
        <authorList>
            <person name="Yuan L."/>
        </authorList>
    </citation>
    <scope>NUCLEOTIDE SEQUENCE [LARGE SCALE GENOMIC DNA]</scope>
    <source>
        <strain evidence="6">LY-2023</strain>
        <tissue evidence="6">Leaf</tissue>
    </source>
</reference>
<accession>A0AAN9KI44</accession>
<comment type="subcellular location">
    <subcellularLocation>
        <location evidence="1 5">Nucleus</location>
    </subcellularLocation>
</comment>